<feature type="signal peptide" evidence="1">
    <location>
        <begin position="1"/>
        <end position="20"/>
    </location>
</feature>
<name>I4C6I9_DESTA</name>
<gene>
    <name evidence="2" type="ordered locus">Desti_2500</name>
</gene>
<dbReference type="Proteomes" id="UP000006055">
    <property type="component" value="Chromosome"/>
</dbReference>
<keyword evidence="3" id="KW-1185">Reference proteome</keyword>
<dbReference type="KEGG" id="dti:Desti_2500"/>
<dbReference type="HOGENOM" id="CLU_1892857_0_0_7"/>
<evidence type="ECO:0000313" key="2">
    <source>
        <dbReference type="EMBL" id="AFM25180.1"/>
    </source>
</evidence>
<sequence>MRLLCALMTVTFLCCMVADAYPQDSVMGQLCPILQDFVTSVSLFLNNATEPVAWDQWAQIDVNFRMKLQNLANSLAEDDSRGSVAINELMATAEIWKRQMLATWQTRDFQDDQVLWKAWGMLQNVCPSLALPQL</sequence>
<evidence type="ECO:0000313" key="3">
    <source>
        <dbReference type="Proteomes" id="UP000006055"/>
    </source>
</evidence>
<keyword evidence="1" id="KW-0732">Signal</keyword>
<accession>I4C6I9</accession>
<reference evidence="3" key="1">
    <citation type="submission" date="2012-06" db="EMBL/GenBank/DDBJ databases">
        <title>Complete sequence of chromosome of Desulfomonile tiedjei DSM 6799.</title>
        <authorList>
            <person name="Lucas S."/>
            <person name="Copeland A."/>
            <person name="Lapidus A."/>
            <person name="Glavina del Rio T."/>
            <person name="Dalin E."/>
            <person name="Tice H."/>
            <person name="Bruce D."/>
            <person name="Goodwin L."/>
            <person name="Pitluck S."/>
            <person name="Peters L."/>
            <person name="Ovchinnikova G."/>
            <person name="Zeytun A."/>
            <person name="Lu M."/>
            <person name="Kyrpides N."/>
            <person name="Mavromatis K."/>
            <person name="Ivanova N."/>
            <person name="Brettin T."/>
            <person name="Detter J.C."/>
            <person name="Han C."/>
            <person name="Larimer F."/>
            <person name="Land M."/>
            <person name="Hauser L."/>
            <person name="Markowitz V."/>
            <person name="Cheng J.-F."/>
            <person name="Hugenholtz P."/>
            <person name="Woyke T."/>
            <person name="Wu D."/>
            <person name="Spring S."/>
            <person name="Schroeder M."/>
            <person name="Brambilla E."/>
            <person name="Klenk H.-P."/>
            <person name="Eisen J.A."/>
        </authorList>
    </citation>
    <scope>NUCLEOTIDE SEQUENCE [LARGE SCALE GENOMIC DNA]</scope>
    <source>
        <strain evidence="3">ATCC 49306 / DSM 6799 / DCB-1</strain>
    </source>
</reference>
<feature type="chain" id="PRO_5003687333" evidence="1">
    <location>
        <begin position="21"/>
        <end position="134"/>
    </location>
</feature>
<protein>
    <submittedName>
        <fullName evidence="2">Uncharacterized protein</fullName>
    </submittedName>
</protein>
<proteinExistence type="predicted"/>
<dbReference type="EMBL" id="CP003360">
    <property type="protein sequence ID" value="AFM25180.1"/>
    <property type="molecule type" value="Genomic_DNA"/>
</dbReference>
<organism evidence="2 3">
    <name type="scientific">Desulfomonile tiedjei (strain ATCC 49306 / DSM 6799 / DCB-1)</name>
    <dbReference type="NCBI Taxonomy" id="706587"/>
    <lineage>
        <taxon>Bacteria</taxon>
        <taxon>Pseudomonadati</taxon>
        <taxon>Thermodesulfobacteriota</taxon>
        <taxon>Desulfomonilia</taxon>
        <taxon>Desulfomonilales</taxon>
        <taxon>Desulfomonilaceae</taxon>
        <taxon>Desulfomonile</taxon>
    </lineage>
</organism>
<evidence type="ECO:0000256" key="1">
    <source>
        <dbReference type="SAM" id="SignalP"/>
    </source>
</evidence>
<dbReference type="AlphaFoldDB" id="I4C6I9"/>
<dbReference type="STRING" id="706587.Desti_2500"/>